<evidence type="ECO:0000313" key="2">
    <source>
        <dbReference type="Proteomes" id="UP000315295"/>
    </source>
</evidence>
<sequence>MSFIGHIVEDSKVMLAEITGASIAHACCQRNEAAHRLACSALSSSCDRAWFEEPPDVILDVLLSESSN</sequence>
<gene>
    <name evidence="1" type="ORF">C1H46_002032</name>
</gene>
<accession>A0A540NMX5</accession>
<protein>
    <recommendedName>
        <fullName evidence="3">RNase H type-1 domain-containing protein</fullName>
    </recommendedName>
</protein>
<reference evidence="1 2" key="1">
    <citation type="journal article" date="2019" name="G3 (Bethesda)">
        <title>Sequencing of a Wild Apple (Malus baccata) Genome Unravels the Differences Between Cultivated and Wild Apple Species Regarding Disease Resistance and Cold Tolerance.</title>
        <authorList>
            <person name="Chen X."/>
        </authorList>
    </citation>
    <scope>NUCLEOTIDE SEQUENCE [LARGE SCALE GENOMIC DNA]</scope>
    <source>
        <strain evidence="2">cv. Shandingzi</strain>
        <tissue evidence="1">Leaves</tissue>
    </source>
</reference>
<proteinExistence type="predicted"/>
<dbReference type="AlphaFoldDB" id="A0A540NMX5"/>
<name>A0A540NMX5_MALBA</name>
<evidence type="ECO:0008006" key="3">
    <source>
        <dbReference type="Google" id="ProtNLM"/>
    </source>
</evidence>
<keyword evidence="2" id="KW-1185">Reference proteome</keyword>
<dbReference type="EMBL" id="VIEB01000020">
    <property type="protein sequence ID" value="TQE12379.1"/>
    <property type="molecule type" value="Genomic_DNA"/>
</dbReference>
<evidence type="ECO:0000313" key="1">
    <source>
        <dbReference type="EMBL" id="TQE12379.1"/>
    </source>
</evidence>
<organism evidence="1 2">
    <name type="scientific">Malus baccata</name>
    <name type="common">Siberian crab apple</name>
    <name type="synonym">Pyrus baccata</name>
    <dbReference type="NCBI Taxonomy" id="106549"/>
    <lineage>
        <taxon>Eukaryota</taxon>
        <taxon>Viridiplantae</taxon>
        <taxon>Streptophyta</taxon>
        <taxon>Embryophyta</taxon>
        <taxon>Tracheophyta</taxon>
        <taxon>Spermatophyta</taxon>
        <taxon>Magnoliopsida</taxon>
        <taxon>eudicotyledons</taxon>
        <taxon>Gunneridae</taxon>
        <taxon>Pentapetalae</taxon>
        <taxon>rosids</taxon>
        <taxon>fabids</taxon>
        <taxon>Rosales</taxon>
        <taxon>Rosaceae</taxon>
        <taxon>Amygdaloideae</taxon>
        <taxon>Maleae</taxon>
        <taxon>Malus</taxon>
    </lineage>
</organism>
<comment type="caution">
    <text evidence="1">The sequence shown here is derived from an EMBL/GenBank/DDBJ whole genome shotgun (WGS) entry which is preliminary data.</text>
</comment>
<dbReference type="Proteomes" id="UP000315295">
    <property type="component" value="Unassembled WGS sequence"/>
</dbReference>